<keyword evidence="2" id="KW-1185">Reference proteome</keyword>
<accession>A0ABW5EFU1</accession>
<organism evidence="1 2">
    <name type="scientific">Microbulbifer halophilus</name>
    <dbReference type="NCBI Taxonomy" id="453963"/>
    <lineage>
        <taxon>Bacteria</taxon>
        <taxon>Pseudomonadati</taxon>
        <taxon>Pseudomonadota</taxon>
        <taxon>Gammaproteobacteria</taxon>
        <taxon>Cellvibrionales</taxon>
        <taxon>Microbulbiferaceae</taxon>
        <taxon>Microbulbifer</taxon>
    </lineage>
</organism>
<protein>
    <recommendedName>
        <fullName evidence="3">DUF4303 domain-containing protein</fullName>
    </recommendedName>
</protein>
<reference evidence="2" key="1">
    <citation type="journal article" date="2019" name="Int. J. Syst. Evol. Microbiol.">
        <title>The Global Catalogue of Microorganisms (GCM) 10K type strain sequencing project: providing services to taxonomists for standard genome sequencing and annotation.</title>
        <authorList>
            <consortium name="The Broad Institute Genomics Platform"/>
            <consortium name="The Broad Institute Genome Sequencing Center for Infectious Disease"/>
            <person name="Wu L."/>
            <person name="Ma J."/>
        </authorList>
    </citation>
    <scope>NUCLEOTIDE SEQUENCE [LARGE SCALE GENOMIC DNA]</scope>
    <source>
        <strain evidence="2">KCTC 12848</strain>
    </source>
</reference>
<gene>
    <name evidence="1" type="ORF">ACFSKX_10470</name>
</gene>
<comment type="caution">
    <text evidence="1">The sequence shown here is derived from an EMBL/GenBank/DDBJ whole genome shotgun (WGS) entry which is preliminary data.</text>
</comment>
<sequence>MENRIISINSPLPKPGNFQTEFKKLLETLHQCVETESRKSFQEIIEQNSHLRIYSLGLYYSAGSWSYLCPTYASEEGLAHSAGVSARHSPADEEDLKVTLRWSPCDSPHHAEEKLESMMPETEAALDHIRDFFDSIDPLYAPKSWPKGSISEDYYQLIREAHEEIRSTVILALQASLKDQPLRDFFDSRHCALTLNAGEISASDFLKNIKPLNNPETFSRVAIEIVEASEAQAVEDALWNLKMREEAENPPTTDLKVGDFSKVIEGFSPAFITHGDSVFLDIERDRPLSEGNLSEEMENRIELMQLLKTSPHFEELDKLYGHFIGNQFETEDLLPCIARELTINLGKALAAQFADRTFRVLMVVDRHSLYYITLCCKRNDSHEFNALEHKVFGGVYEVYEFSGNRISLVSPSETTH</sequence>
<name>A0ABW5EFU1_9GAMM</name>
<dbReference type="RefSeq" id="WP_265721603.1">
    <property type="nucleotide sequence ID" value="NZ_JAPIVK010000013.1"/>
</dbReference>
<evidence type="ECO:0000313" key="2">
    <source>
        <dbReference type="Proteomes" id="UP001597425"/>
    </source>
</evidence>
<dbReference type="EMBL" id="JBHUJD010000011">
    <property type="protein sequence ID" value="MFD2310840.1"/>
    <property type="molecule type" value="Genomic_DNA"/>
</dbReference>
<proteinExistence type="predicted"/>
<evidence type="ECO:0008006" key="3">
    <source>
        <dbReference type="Google" id="ProtNLM"/>
    </source>
</evidence>
<dbReference type="Proteomes" id="UP001597425">
    <property type="component" value="Unassembled WGS sequence"/>
</dbReference>
<evidence type="ECO:0000313" key="1">
    <source>
        <dbReference type="EMBL" id="MFD2310840.1"/>
    </source>
</evidence>